<dbReference type="PANTHER" id="PTHR43537">
    <property type="entry name" value="TRANSCRIPTIONAL REGULATOR, GNTR FAMILY"/>
    <property type="match status" value="1"/>
</dbReference>
<accession>A0ABP8XCA8</accession>
<keyword evidence="3" id="KW-0804">Transcription</keyword>
<evidence type="ECO:0000256" key="2">
    <source>
        <dbReference type="ARBA" id="ARBA00023125"/>
    </source>
</evidence>
<evidence type="ECO:0000259" key="4">
    <source>
        <dbReference type="PROSITE" id="PS50949"/>
    </source>
</evidence>
<dbReference type="InterPro" id="IPR036388">
    <property type="entry name" value="WH-like_DNA-bd_sf"/>
</dbReference>
<dbReference type="PANTHER" id="PTHR43537:SF5">
    <property type="entry name" value="UXU OPERON TRANSCRIPTIONAL REGULATOR"/>
    <property type="match status" value="1"/>
</dbReference>
<organism evidence="5 6">
    <name type="scientific">Promicromonospora umidemergens</name>
    <dbReference type="NCBI Taxonomy" id="629679"/>
    <lineage>
        <taxon>Bacteria</taxon>
        <taxon>Bacillati</taxon>
        <taxon>Actinomycetota</taxon>
        <taxon>Actinomycetes</taxon>
        <taxon>Micrococcales</taxon>
        <taxon>Promicromonosporaceae</taxon>
        <taxon>Promicromonospora</taxon>
    </lineage>
</organism>
<dbReference type="Gene3D" id="1.20.120.530">
    <property type="entry name" value="GntR ligand-binding domain-like"/>
    <property type="match status" value="1"/>
</dbReference>
<name>A0ABP8XCA8_9MICO</name>
<dbReference type="Pfam" id="PF00392">
    <property type="entry name" value="GntR"/>
    <property type="match status" value="1"/>
</dbReference>
<dbReference type="Gene3D" id="1.10.10.10">
    <property type="entry name" value="Winged helix-like DNA-binding domain superfamily/Winged helix DNA-binding domain"/>
    <property type="match status" value="1"/>
</dbReference>
<keyword evidence="2" id="KW-0238">DNA-binding</keyword>
<comment type="caution">
    <text evidence="5">The sequence shown here is derived from an EMBL/GenBank/DDBJ whole genome shotgun (WGS) entry which is preliminary data.</text>
</comment>
<evidence type="ECO:0000313" key="6">
    <source>
        <dbReference type="Proteomes" id="UP001500843"/>
    </source>
</evidence>
<keyword evidence="6" id="KW-1185">Reference proteome</keyword>
<dbReference type="SUPFAM" id="SSF46785">
    <property type="entry name" value="Winged helix' DNA-binding domain"/>
    <property type="match status" value="1"/>
</dbReference>
<dbReference type="InterPro" id="IPR000524">
    <property type="entry name" value="Tscrpt_reg_HTH_GntR"/>
</dbReference>
<dbReference type="SMART" id="SM00895">
    <property type="entry name" value="FCD"/>
    <property type="match status" value="1"/>
</dbReference>
<reference evidence="6" key="1">
    <citation type="journal article" date="2019" name="Int. J. Syst. Evol. Microbiol.">
        <title>The Global Catalogue of Microorganisms (GCM) 10K type strain sequencing project: providing services to taxonomists for standard genome sequencing and annotation.</title>
        <authorList>
            <consortium name="The Broad Institute Genomics Platform"/>
            <consortium name="The Broad Institute Genome Sequencing Center for Infectious Disease"/>
            <person name="Wu L."/>
            <person name="Ma J."/>
        </authorList>
    </citation>
    <scope>NUCLEOTIDE SEQUENCE [LARGE SCALE GENOMIC DNA]</scope>
    <source>
        <strain evidence="6">JCM 17975</strain>
    </source>
</reference>
<keyword evidence="1" id="KW-0805">Transcription regulation</keyword>
<dbReference type="RefSeq" id="WP_253867822.1">
    <property type="nucleotide sequence ID" value="NZ_BAABHM010000011.1"/>
</dbReference>
<proteinExistence type="predicted"/>
<dbReference type="InterPro" id="IPR011711">
    <property type="entry name" value="GntR_C"/>
</dbReference>
<dbReference type="InterPro" id="IPR036390">
    <property type="entry name" value="WH_DNA-bd_sf"/>
</dbReference>
<dbReference type="SUPFAM" id="SSF48008">
    <property type="entry name" value="GntR ligand-binding domain-like"/>
    <property type="match status" value="1"/>
</dbReference>
<protein>
    <submittedName>
        <fullName evidence="5">FadR/GntR family transcriptional regulator</fullName>
    </submittedName>
</protein>
<evidence type="ECO:0000256" key="1">
    <source>
        <dbReference type="ARBA" id="ARBA00023015"/>
    </source>
</evidence>
<dbReference type="SMART" id="SM00345">
    <property type="entry name" value="HTH_GNTR"/>
    <property type="match status" value="1"/>
</dbReference>
<dbReference type="InterPro" id="IPR008920">
    <property type="entry name" value="TF_FadR/GntR_C"/>
</dbReference>
<gene>
    <name evidence="5" type="ORF">GCM10023198_26980</name>
</gene>
<evidence type="ECO:0000256" key="3">
    <source>
        <dbReference type="ARBA" id="ARBA00023163"/>
    </source>
</evidence>
<dbReference type="PROSITE" id="PS50949">
    <property type="entry name" value="HTH_GNTR"/>
    <property type="match status" value="1"/>
</dbReference>
<dbReference type="Proteomes" id="UP001500843">
    <property type="component" value="Unassembled WGS sequence"/>
</dbReference>
<sequence length="223" mass="23906">MALTDDAITQIKAMITSGELGPGDRLPREADLAALIGVSRNSLREAVRALSMVGILDVRQGNGTYVSSMSTGSLLESLSFLLEFRRDSGVLEFLQVRRILEPAAAAIAARTMTPEQIDGLRASVRATGASTDVTELVRHDLAFHSAIAASTGNTVLASMVDTVSMPTERARIWRGLTDTDAVTTTIDEHVRIIEAIEAHDAELAAARTLVHISGVLEWLERAS</sequence>
<dbReference type="CDD" id="cd07377">
    <property type="entry name" value="WHTH_GntR"/>
    <property type="match status" value="1"/>
</dbReference>
<dbReference type="EMBL" id="BAABHM010000011">
    <property type="protein sequence ID" value="GAA4704005.1"/>
    <property type="molecule type" value="Genomic_DNA"/>
</dbReference>
<dbReference type="Pfam" id="PF07729">
    <property type="entry name" value="FCD"/>
    <property type="match status" value="1"/>
</dbReference>
<feature type="domain" description="HTH gntR-type" evidence="4">
    <location>
        <begin position="1"/>
        <end position="69"/>
    </location>
</feature>
<evidence type="ECO:0000313" key="5">
    <source>
        <dbReference type="EMBL" id="GAA4704005.1"/>
    </source>
</evidence>
<dbReference type="PRINTS" id="PR00035">
    <property type="entry name" value="HTHGNTR"/>
</dbReference>